<accession>A0ABN7UU47</accession>
<sequence length="244" mass="29198">MDTLLILNIYENLFELNNTEFNNTKCSVTEFNYTEFNNTECSDTEFNKFNNLQDHANAMNQYYEENSYCTQNMDTLPILNVNKNFFELDNTVFDNLQNHADIMDHQYRKNFVELNNTEFNNLQNDADIMGQQFNNLSYLRNTENFYCTQIKENTQTMNTLPILDIEKNFFDLNDTEFNNLQDHPNIIVQQQWLDNHGKEYGFTFTITHSKKDKENGIPRRHKYRCMKGRPYIMHKEAHATKKHN</sequence>
<comment type="caution">
    <text evidence="1">The sequence shown here is derived from an EMBL/GenBank/DDBJ whole genome shotgun (WGS) entry which is preliminary data.</text>
</comment>
<proteinExistence type="predicted"/>
<dbReference type="EMBL" id="CAJVQB010006059">
    <property type="protein sequence ID" value="CAG8676325.1"/>
    <property type="molecule type" value="Genomic_DNA"/>
</dbReference>
<evidence type="ECO:0000313" key="1">
    <source>
        <dbReference type="EMBL" id="CAG8676325.1"/>
    </source>
</evidence>
<evidence type="ECO:0000313" key="2">
    <source>
        <dbReference type="Proteomes" id="UP000789901"/>
    </source>
</evidence>
<reference evidence="1 2" key="1">
    <citation type="submission" date="2021-06" db="EMBL/GenBank/DDBJ databases">
        <authorList>
            <person name="Kallberg Y."/>
            <person name="Tangrot J."/>
            <person name="Rosling A."/>
        </authorList>
    </citation>
    <scope>NUCLEOTIDE SEQUENCE [LARGE SCALE GENOMIC DNA]</scope>
    <source>
        <strain evidence="1 2">120-4 pot B 10/14</strain>
    </source>
</reference>
<gene>
    <name evidence="1" type="ORF">GMARGA_LOCUS10710</name>
</gene>
<name>A0ABN7UU47_GIGMA</name>
<organism evidence="1 2">
    <name type="scientific">Gigaspora margarita</name>
    <dbReference type="NCBI Taxonomy" id="4874"/>
    <lineage>
        <taxon>Eukaryota</taxon>
        <taxon>Fungi</taxon>
        <taxon>Fungi incertae sedis</taxon>
        <taxon>Mucoromycota</taxon>
        <taxon>Glomeromycotina</taxon>
        <taxon>Glomeromycetes</taxon>
        <taxon>Diversisporales</taxon>
        <taxon>Gigasporaceae</taxon>
        <taxon>Gigaspora</taxon>
    </lineage>
</organism>
<keyword evidence="2" id="KW-1185">Reference proteome</keyword>
<protein>
    <submittedName>
        <fullName evidence="1">1684_t:CDS:1</fullName>
    </submittedName>
</protein>
<dbReference type="Proteomes" id="UP000789901">
    <property type="component" value="Unassembled WGS sequence"/>
</dbReference>